<evidence type="ECO:0000313" key="3">
    <source>
        <dbReference type="Proteomes" id="UP000019801"/>
    </source>
</evidence>
<sequence>MSAKNRENLRVSKQNKAKTNHKRKILVIIDETPECRRAVAFAAQHAQNTKKTLVLLCIVDSVEFQHFLGVNNVMRTEAIQTAHKVLGEIASDVRTTHSLETQITVREGKKIDEIAKLIDEDKQIALIVLAASEHTEGPGPLVQLIGNRGTAFSIPVIVIPSNLADEDIESIA</sequence>
<dbReference type="Proteomes" id="UP000019801">
    <property type="component" value="Chromosome I"/>
</dbReference>
<dbReference type="InterPro" id="IPR014729">
    <property type="entry name" value="Rossmann-like_a/b/a_fold"/>
</dbReference>
<dbReference type="STRING" id="38323.BM1374165_01407"/>
<feature type="domain" description="UspA" evidence="1">
    <location>
        <begin position="23"/>
        <end position="135"/>
    </location>
</feature>
<protein>
    <submittedName>
        <fullName evidence="2">Putative universal stress protein UspA</fullName>
    </submittedName>
</protein>
<dbReference type="KEGG" id="bhs:BM1374165_01407"/>
<organism evidence="2 3">
    <name type="scientific">Bartonella henselae</name>
    <name type="common">Rochalimaea henselae</name>
    <dbReference type="NCBI Taxonomy" id="38323"/>
    <lineage>
        <taxon>Bacteria</taxon>
        <taxon>Pseudomonadati</taxon>
        <taxon>Pseudomonadota</taxon>
        <taxon>Alphaproteobacteria</taxon>
        <taxon>Hyphomicrobiales</taxon>
        <taxon>Bartonellaceae</taxon>
        <taxon>Bartonella</taxon>
    </lineage>
</organism>
<evidence type="ECO:0000313" key="2">
    <source>
        <dbReference type="EMBL" id="CDO47389.1"/>
    </source>
</evidence>
<dbReference type="SUPFAM" id="SSF52402">
    <property type="entry name" value="Adenine nucleotide alpha hydrolases-like"/>
    <property type="match status" value="1"/>
</dbReference>
<name>X5MGH6_BARHN</name>
<dbReference type="PATRIC" id="fig|38323.4.peg.1521"/>
<accession>X5MGH6</accession>
<dbReference type="EMBL" id="HG969191">
    <property type="protein sequence ID" value="CDO47389.1"/>
    <property type="molecule type" value="Genomic_DNA"/>
</dbReference>
<evidence type="ECO:0000259" key="1">
    <source>
        <dbReference type="Pfam" id="PF00582"/>
    </source>
</evidence>
<dbReference type="AlphaFoldDB" id="X5MGH6"/>
<dbReference type="RefSeq" id="WP_034454898.1">
    <property type="nucleotide sequence ID" value="NZ_CACVBK010000006.1"/>
</dbReference>
<gene>
    <name evidence="2" type="ORF">BM1374165_01407</name>
</gene>
<proteinExistence type="predicted"/>
<reference evidence="3" key="1">
    <citation type="submission" date="2013-11" db="EMBL/GenBank/DDBJ databases">
        <title>Genome sequencing of Bartonella spp. isolated from human blood.</title>
        <authorList>
            <person name="Raoult D."/>
        </authorList>
    </citation>
    <scope>NUCLEOTIDE SEQUENCE</scope>
    <source>
        <strain evidence="3">BM1374165</strain>
    </source>
</reference>
<dbReference type="Pfam" id="PF00582">
    <property type="entry name" value="Usp"/>
    <property type="match status" value="1"/>
</dbReference>
<dbReference type="InterPro" id="IPR006016">
    <property type="entry name" value="UspA"/>
</dbReference>
<dbReference type="CDD" id="cd00293">
    <property type="entry name" value="USP-like"/>
    <property type="match status" value="1"/>
</dbReference>
<dbReference type="Gene3D" id="3.40.50.620">
    <property type="entry name" value="HUPs"/>
    <property type="match status" value="1"/>
</dbReference>